<dbReference type="AlphaFoldDB" id="A4RZI9"/>
<keyword evidence="2" id="KW-0880">Kelch repeat</keyword>
<organism evidence="6 7">
    <name type="scientific">Ostreococcus lucimarinus (strain CCE9901)</name>
    <dbReference type="NCBI Taxonomy" id="436017"/>
    <lineage>
        <taxon>Eukaryota</taxon>
        <taxon>Viridiplantae</taxon>
        <taxon>Chlorophyta</taxon>
        <taxon>Mamiellophyceae</taxon>
        <taxon>Mamiellales</taxon>
        <taxon>Bathycoccaceae</taxon>
        <taxon>Ostreococcus</taxon>
    </lineage>
</organism>
<dbReference type="eggNOG" id="KOG0379">
    <property type="taxonomic scope" value="Eukaryota"/>
</dbReference>
<dbReference type="OrthoDB" id="10251809at2759"/>
<gene>
    <name evidence="6" type="ORF">OSTLU_32404</name>
</gene>
<dbReference type="Proteomes" id="UP000001568">
    <property type="component" value="Chromosome 7"/>
</dbReference>
<dbReference type="InterPro" id="IPR000582">
    <property type="entry name" value="Acyl-CoA-binding_protein"/>
</dbReference>
<dbReference type="Gramene" id="ABO97098">
    <property type="protein sequence ID" value="ABO97098"/>
    <property type="gene ID" value="OSTLU_32404"/>
</dbReference>
<evidence type="ECO:0000313" key="6">
    <source>
        <dbReference type="EMBL" id="ABO97098.1"/>
    </source>
</evidence>
<evidence type="ECO:0000256" key="3">
    <source>
        <dbReference type="ARBA" id="ARBA00022737"/>
    </source>
</evidence>
<dbReference type="Gene3D" id="2.120.10.80">
    <property type="entry name" value="Kelch-type beta propeller"/>
    <property type="match status" value="2"/>
</dbReference>
<evidence type="ECO:0000313" key="7">
    <source>
        <dbReference type="Proteomes" id="UP000001568"/>
    </source>
</evidence>
<dbReference type="GO" id="GO:0000062">
    <property type="term" value="F:fatty-acyl-CoA binding"/>
    <property type="evidence" value="ECO:0007669"/>
    <property type="project" value="InterPro"/>
</dbReference>
<dbReference type="Pfam" id="PF00887">
    <property type="entry name" value="ACBP"/>
    <property type="match status" value="1"/>
</dbReference>
<keyword evidence="7" id="KW-1185">Reference proteome</keyword>
<protein>
    <recommendedName>
        <fullName evidence="5">ACB domain-containing protein</fullName>
    </recommendedName>
</protein>
<proteinExistence type="inferred from homology"/>
<evidence type="ECO:0000256" key="4">
    <source>
        <dbReference type="ARBA" id="ARBA00023121"/>
    </source>
</evidence>
<dbReference type="Gene3D" id="1.20.80.10">
    <property type="match status" value="1"/>
</dbReference>
<dbReference type="GeneID" id="5002789"/>
<reference evidence="6 7" key="1">
    <citation type="journal article" date="2007" name="Proc. Natl. Acad. Sci. U.S.A.">
        <title>The tiny eukaryote Ostreococcus provides genomic insights into the paradox of plankton speciation.</title>
        <authorList>
            <person name="Palenik B."/>
            <person name="Grimwood J."/>
            <person name="Aerts A."/>
            <person name="Rouze P."/>
            <person name="Salamov A."/>
            <person name="Putnam N."/>
            <person name="Dupont C."/>
            <person name="Jorgensen R."/>
            <person name="Derelle E."/>
            <person name="Rombauts S."/>
            <person name="Zhou K."/>
            <person name="Otillar R."/>
            <person name="Merchant S.S."/>
            <person name="Podell S."/>
            <person name="Gaasterland T."/>
            <person name="Napoli C."/>
            <person name="Gendler K."/>
            <person name="Manuell A."/>
            <person name="Tai V."/>
            <person name="Vallon O."/>
            <person name="Piganeau G."/>
            <person name="Jancek S."/>
            <person name="Heijde M."/>
            <person name="Jabbari K."/>
            <person name="Bowler C."/>
            <person name="Lohr M."/>
            <person name="Robbens S."/>
            <person name="Werner G."/>
            <person name="Dubchak I."/>
            <person name="Pazour G.J."/>
            <person name="Ren Q."/>
            <person name="Paulsen I."/>
            <person name="Delwiche C."/>
            <person name="Schmutz J."/>
            <person name="Rokhsar D."/>
            <person name="Van de Peer Y."/>
            <person name="Moreau H."/>
            <person name="Grigoriev I.V."/>
        </authorList>
    </citation>
    <scope>NUCLEOTIDE SEQUENCE [LARGE SCALE GENOMIC DNA]</scope>
    <source>
        <strain evidence="6 7">CCE9901</strain>
    </source>
</reference>
<dbReference type="SUPFAM" id="SSF47027">
    <property type="entry name" value="Acyl-CoA binding protein"/>
    <property type="match status" value="1"/>
</dbReference>
<dbReference type="PROSITE" id="PS51228">
    <property type="entry name" value="ACB_2"/>
    <property type="match status" value="1"/>
</dbReference>
<keyword evidence="3" id="KW-0677">Repeat</keyword>
<dbReference type="PANTHER" id="PTHR46093">
    <property type="entry name" value="ACYL-COA-BINDING DOMAIN-CONTAINING PROTEIN 5"/>
    <property type="match status" value="1"/>
</dbReference>
<dbReference type="InterPro" id="IPR035984">
    <property type="entry name" value="Acyl-CoA-binding_sf"/>
</dbReference>
<dbReference type="InterPro" id="IPR015915">
    <property type="entry name" value="Kelch-typ_b-propeller"/>
</dbReference>
<accession>A4RZI9</accession>
<dbReference type="PANTHER" id="PTHR46093:SF18">
    <property type="entry name" value="FIBRONECTIN TYPE-III DOMAIN-CONTAINING PROTEIN"/>
    <property type="match status" value="1"/>
</dbReference>
<dbReference type="EMBL" id="CP000587">
    <property type="protein sequence ID" value="ABO97098.1"/>
    <property type="molecule type" value="Genomic_DNA"/>
</dbReference>
<comment type="similarity">
    <text evidence="1">Belongs to the ACBP family.</text>
</comment>
<dbReference type="Pfam" id="PF24681">
    <property type="entry name" value="Kelch_KLHDC2_KLHL20_DRC7"/>
    <property type="match status" value="1"/>
</dbReference>
<dbReference type="KEGG" id="olu:OSTLU_32404"/>
<dbReference type="HOGENOM" id="CLU_012752_0_0_1"/>
<evidence type="ECO:0000256" key="2">
    <source>
        <dbReference type="ARBA" id="ARBA00022441"/>
    </source>
</evidence>
<dbReference type="InterPro" id="IPR014352">
    <property type="entry name" value="FERM/acyl-CoA-bd_prot_sf"/>
</dbReference>
<sequence length="494" mass="53380">MSRAHDADGVEDAVLFDEDKTLLLDALERQASRGPCQGTRPWDLWDPAGALAYDAWSMLGNISPERAMELYCEVISSRYADWFDMLVRGMSEKQKRAMIATAKECALEYYRALASGALGESARLAQTKDARRALAFNSSTGPTAFLDEMFASAADDEFVRLPILSKVSPRARSGHMSAVVDGDTIFFSHGRGSRSRLLGDLWAFDLATGAWAERKLQWPGSTCAGAASATIGSKLYAFRGKSADDCDVDGVYSLTVSAIDLTADYASKDFKWTHVRCETSDEVSTPPRARSGHTSTAIGDRIFIFGGVDAKTGDDLDELWEFTPTTTVWKKLANGTRPRSSHAATSVDERYLLVCGGSTGNELCDCGAVDVYDVVKGEWGTVDGDNEDGDRPSPRAAHASVAIGNQWFVIGGGDNENATQDAYTFDLRACVDERKCRWTLFAESCALIGKEGMSASAVVSPSSKRVFLLLHGGLNEKGAVCDTIACRLAPLASH</sequence>
<dbReference type="SMART" id="SM00612">
    <property type="entry name" value="Kelch"/>
    <property type="match status" value="2"/>
</dbReference>
<dbReference type="OMA" id="IEHSKWT"/>
<dbReference type="RefSeq" id="XP_001418805.1">
    <property type="nucleotide sequence ID" value="XM_001418768.1"/>
</dbReference>
<keyword evidence="4" id="KW-0446">Lipid-binding</keyword>
<evidence type="ECO:0000259" key="5">
    <source>
        <dbReference type="PROSITE" id="PS51228"/>
    </source>
</evidence>
<dbReference type="SUPFAM" id="SSF117281">
    <property type="entry name" value="Kelch motif"/>
    <property type="match status" value="1"/>
</dbReference>
<dbReference type="InterPro" id="IPR006652">
    <property type="entry name" value="Kelch_1"/>
</dbReference>
<evidence type="ECO:0000256" key="1">
    <source>
        <dbReference type="ARBA" id="ARBA00005567"/>
    </source>
</evidence>
<dbReference type="STRING" id="436017.A4RZI9"/>
<feature type="domain" description="ACB" evidence="5">
    <location>
        <begin position="1"/>
        <end position="84"/>
    </location>
</feature>
<name>A4RZI9_OSTLU</name>